<feature type="transmembrane region" description="Helical" evidence="1">
    <location>
        <begin position="16"/>
        <end position="37"/>
    </location>
</feature>
<feature type="transmembrane region" description="Helical" evidence="1">
    <location>
        <begin position="95"/>
        <end position="118"/>
    </location>
</feature>
<dbReference type="PANTHER" id="PTHR41309">
    <property type="entry name" value="MEMBRANE PROTEIN-RELATED"/>
    <property type="match status" value="1"/>
</dbReference>
<dbReference type="AlphaFoldDB" id="A0A9J6P713"/>
<reference evidence="2" key="1">
    <citation type="journal article" date="2021" name="mSystems">
        <title>Bacteria and Archaea Synergistically Convert Glycine Betaine to Biogenic Methane in the Formosa Cold Seep of the South China Sea.</title>
        <authorList>
            <person name="Li L."/>
            <person name="Zhang W."/>
            <person name="Zhang S."/>
            <person name="Song L."/>
            <person name="Sun Q."/>
            <person name="Zhang H."/>
            <person name="Xiang H."/>
            <person name="Dong X."/>
        </authorList>
    </citation>
    <scope>NUCLEOTIDE SEQUENCE</scope>
    <source>
        <strain evidence="2">ZWT</strain>
    </source>
</reference>
<comment type="caution">
    <text evidence="2">The sequence shown here is derived from an EMBL/GenBank/DDBJ whole genome shotgun (WGS) entry which is preliminary data.</text>
</comment>
<feature type="transmembrane region" description="Helical" evidence="1">
    <location>
        <begin position="49"/>
        <end position="70"/>
    </location>
</feature>
<dbReference type="EMBL" id="JAGSOJ010000006">
    <property type="protein sequence ID" value="MCM1992387.1"/>
    <property type="molecule type" value="Genomic_DNA"/>
</dbReference>
<gene>
    <name evidence="2" type="ORF">KDK92_21965</name>
</gene>
<evidence type="ECO:0000313" key="3">
    <source>
        <dbReference type="Proteomes" id="UP001056429"/>
    </source>
</evidence>
<dbReference type="InterPro" id="IPR025699">
    <property type="entry name" value="ABC2_memb-like"/>
</dbReference>
<proteinExistence type="predicted"/>
<accession>A0A9J6P713</accession>
<sequence>MRSLVMKDLSMLKYKWLFTIIAAIVTISYGLAGVYNGSADISKTIVFQLGFNLAGIFIVFLFCVLMPLGYEEQNKSNIILRSLPVSNGDIAISKYIYTIIVFILWVIVSRVGPIIYFAAKGELTVEVFQLDYILIAALGYGLLASIYLPLYFKFGYLKMRYINLALYLIIVLFPSLLSKFFTSIDVRKIMKIIDKLTGLFGKVEIFLGCLVGMIFIISCMVSIWVSNYRET</sequence>
<dbReference type="Pfam" id="PF13346">
    <property type="entry name" value="ABC2_membrane_5"/>
    <property type="match status" value="1"/>
</dbReference>
<feature type="transmembrane region" description="Helical" evidence="1">
    <location>
        <begin position="164"/>
        <end position="184"/>
    </location>
</feature>
<protein>
    <submittedName>
        <fullName evidence="2">ABC-2 transporter permease</fullName>
    </submittedName>
</protein>
<keyword evidence="1" id="KW-1133">Transmembrane helix</keyword>
<feature type="transmembrane region" description="Helical" evidence="1">
    <location>
        <begin position="130"/>
        <end position="152"/>
    </location>
</feature>
<keyword evidence="1" id="KW-0472">Membrane</keyword>
<name>A0A9J6P713_9CLOT</name>
<feature type="transmembrane region" description="Helical" evidence="1">
    <location>
        <begin position="205"/>
        <end position="225"/>
    </location>
</feature>
<dbReference type="Proteomes" id="UP001056429">
    <property type="component" value="Unassembled WGS sequence"/>
</dbReference>
<keyword evidence="1" id="KW-0812">Transmembrane</keyword>
<dbReference type="PANTHER" id="PTHR41309:SF2">
    <property type="entry name" value="MEMBRANE PROTEIN"/>
    <property type="match status" value="1"/>
</dbReference>
<evidence type="ECO:0000256" key="1">
    <source>
        <dbReference type="SAM" id="Phobius"/>
    </source>
</evidence>
<evidence type="ECO:0000313" key="2">
    <source>
        <dbReference type="EMBL" id="MCM1992387.1"/>
    </source>
</evidence>
<reference evidence="2" key="2">
    <citation type="submission" date="2021-04" db="EMBL/GenBank/DDBJ databases">
        <authorList>
            <person name="Dong X."/>
        </authorList>
    </citation>
    <scope>NUCLEOTIDE SEQUENCE</scope>
    <source>
        <strain evidence="2">ZWT</strain>
    </source>
</reference>
<organism evidence="2 3">
    <name type="scientific">Oceanirhabdus seepicola</name>
    <dbReference type="NCBI Taxonomy" id="2828781"/>
    <lineage>
        <taxon>Bacteria</taxon>
        <taxon>Bacillati</taxon>
        <taxon>Bacillota</taxon>
        <taxon>Clostridia</taxon>
        <taxon>Eubacteriales</taxon>
        <taxon>Clostridiaceae</taxon>
        <taxon>Oceanirhabdus</taxon>
    </lineage>
</organism>
<dbReference type="RefSeq" id="WP_250861555.1">
    <property type="nucleotide sequence ID" value="NZ_JAGSOJ010000006.1"/>
</dbReference>
<keyword evidence="3" id="KW-1185">Reference proteome</keyword>